<feature type="transmembrane region" description="Helical" evidence="1">
    <location>
        <begin position="81"/>
        <end position="100"/>
    </location>
</feature>
<feature type="transmembrane region" description="Helical" evidence="1">
    <location>
        <begin position="12"/>
        <end position="39"/>
    </location>
</feature>
<evidence type="ECO:0000256" key="1">
    <source>
        <dbReference type="SAM" id="Phobius"/>
    </source>
</evidence>
<dbReference type="InterPro" id="IPR046192">
    <property type="entry name" value="DUF6220"/>
</dbReference>
<dbReference type="AlphaFoldDB" id="A0A0F5HL17"/>
<dbReference type="OrthoDB" id="165966at2"/>
<comment type="caution">
    <text evidence="2">The sequence shown here is derived from an EMBL/GenBank/DDBJ whole genome shotgun (WGS) entry which is preliminary data.</text>
</comment>
<keyword evidence="1" id="KW-0472">Membrane</keyword>
<accession>A0A0F5HL17</accession>
<organism evidence="2 3">
    <name type="scientific">Bacillus thermotolerans</name>
    <name type="common">Quasibacillus thermotolerans</name>
    <dbReference type="NCBI Taxonomy" id="1221996"/>
    <lineage>
        <taxon>Bacteria</taxon>
        <taxon>Bacillati</taxon>
        <taxon>Bacillota</taxon>
        <taxon>Bacilli</taxon>
        <taxon>Bacillales</taxon>
        <taxon>Bacillaceae</taxon>
        <taxon>Bacillus</taxon>
    </lineage>
</organism>
<feature type="transmembrane region" description="Helical" evidence="1">
    <location>
        <begin position="106"/>
        <end position="126"/>
    </location>
</feature>
<dbReference type="RefSeq" id="WP_046128771.1">
    <property type="nucleotide sequence ID" value="NZ_JWIR02000021.1"/>
</dbReference>
<accession>A0A0F5I8M2</accession>
<proteinExistence type="predicted"/>
<keyword evidence="3" id="KW-1185">Reference proteome</keyword>
<gene>
    <name evidence="2" type="ORF">QY95_00661</name>
</gene>
<name>A0A0F5HL17_BACTR</name>
<dbReference type="Proteomes" id="UP000031563">
    <property type="component" value="Unassembled WGS sequence"/>
</dbReference>
<evidence type="ECO:0000313" key="2">
    <source>
        <dbReference type="EMBL" id="KKB41517.1"/>
    </source>
</evidence>
<dbReference type="STRING" id="1221996.QY95_00661"/>
<protein>
    <submittedName>
        <fullName evidence="2">Uncharacterized protein</fullName>
    </submittedName>
</protein>
<keyword evidence="1" id="KW-0812">Transmembrane</keyword>
<sequence>METRSTAKPNRLAGRLYALLAAALLSCLFIQFFFAGMAIFVHPVHWSKHVIFVHLFEWLPIIMLLASIFGKLPGSFRWRTAALVLLIFIMYFTANARVILPFAAAAHPVIGVIMVWLSVHLFKASLQLWRWGEKSR</sequence>
<evidence type="ECO:0000313" key="3">
    <source>
        <dbReference type="Proteomes" id="UP000031563"/>
    </source>
</evidence>
<dbReference type="Pfam" id="PF19728">
    <property type="entry name" value="DUF6220"/>
    <property type="match status" value="1"/>
</dbReference>
<dbReference type="PROSITE" id="PS51257">
    <property type="entry name" value="PROKAR_LIPOPROTEIN"/>
    <property type="match status" value="1"/>
</dbReference>
<reference evidence="2" key="1">
    <citation type="submission" date="2015-02" db="EMBL/GenBank/DDBJ databases">
        <title>Genome Assembly of Bacillaceae bacterium MTCC 8252.</title>
        <authorList>
            <person name="Verma A."/>
            <person name="Khatri I."/>
            <person name="Mual P."/>
            <person name="Subramanian S."/>
            <person name="Krishnamurthi S."/>
        </authorList>
    </citation>
    <scope>NUCLEOTIDE SEQUENCE [LARGE SCALE GENOMIC DNA]</scope>
    <source>
        <strain evidence="2">MTCC 8252</strain>
    </source>
</reference>
<dbReference type="EMBL" id="JWIR02000021">
    <property type="protein sequence ID" value="KKB41517.1"/>
    <property type="molecule type" value="Genomic_DNA"/>
</dbReference>
<feature type="transmembrane region" description="Helical" evidence="1">
    <location>
        <begin position="51"/>
        <end position="69"/>
    </location>
</feature>
<keyword evidence="1" id="KW-1133">Transmembrane helix</keyword>